<feature type="coiled-coil region" evidence="1">
    <location>
        <begin position="37"/>
        <end position="99"/>
    </location>
</feature>
<name>A0A8S5UF41_9CAUD</name>
<sequence>MGKIALEGVDKAQADLSKASESAKKAGTAFESFGQNTEKLTNAISTQQNKINLLKRKYQDFYLTQGKNSKEAKECAQEIDRLSKELKENKEALSEAEKEASKFDTSLSDVAGSAEESSNVISGAFSKIGSMVATYFAVDRIVAFGKTCVETAAEVKASNAQFQQTFSVGGKDLTKTARSILNTIAEETGIVATRLQDSGTKIYAFAKSSGADSAQALDLMQTALTAAADAAAYYDISLEDATESLQSFLKGNFANDAALGVSCTETTRNAAAMELFGQKYQDLTEIQKQQTLLKMVTDAQELSGAMGQASREADGFENVVGNLKETWRQFLAGVGDPLLSRLIPIIQDLTTNFDSYLGVVEDVAIALGTTLAGVAIVKAINAFGQLKTAAELAFAAMGAGSIAGPVAIGAVTVGALGLAFHHASEYVKEFDEQSQVSATTYEEAVAGMEKAKAAMDALNDSYSGDNAGTEWSKSDDYAYSLAQAQYNNFKKIIETGAYTMAEAAEATEQPVSRLQEITNNYTDSVTKLMDNAVSVYNQISQNIDGWFSPFQKVAKQAKVSLKDMTDGMQSQIDYFTTYNQNIQTLTEAGLGSFANQLQSMGADGAAYAQAIVDAMDKAGGATSEGGQQIVQNLTGLQSQLEESRDGLTLSMTEGITDLGNKLTELGEQFNSEVGEWDKSGEAGAAAAATMSAFRDALAEGGDTAVQAMSDLGSKLTSALQAAIGTITMTVNVVAGGGGGSGGGGGGDRGGSGSNPAMVAFGHKDGLDYVPYDEYPARLHKGEAVLTAAEARAWRAGKRSGSADAAPLQHGGSRSSSGVTIVQNIRAVPQTPAEIAAATAAYWEIARWAT</sequence>
<keyword evidence="1" id="KW-0175">Coiled coil</keyword>
<accession>A0A8S5UF41</accession>
<organism evidence="2">
    <name type="scientific">Siphoviridae sp. ctN5F10</name>
    <dbReference type="NCBI Taxonomy" id="2825465"/>
    <lineage>
        <taxon>Viruses</taxon>
        <taxon>Duplodnaviria</taxon>
        <taxon>Heunggongvirae</taxon>
        <taxon>Uroviricota</taxon>
        <taxon>Caudoviricetes</taxon>
    </lineage>
</organism>
<evidence type="ECO:0000256" key="1">
    <source>
        <dbReference type="SAM" id="Coils"/>
    </source>
</evidence>
<reference evidence="2" key="1">
    <citation type="journal article" date="2021" name="Proc. Natl. Acad. Sci. U.S.A.">
        <title>A Catalog of Tens of Thousands of Viruses from Human Metagenomes Reveals Hidden Associations with Chronic Diseases.</title>
        <authorList>
            <person name="Tisza M.J."/>
            <person name="Buck C.B."/>
        </authorList>
    </citation>
    <scope>NUCLEOTIDE SEQUENCE</scope>
    <source>
        <strain evidence="2">CtN5F10</strain>
    </source>
</reference>
<evidence type="ECO:0000313" key="2">
    <source>
        <dbReference type="EMBL" id="DAF92998.1"/>
    </source>
</evidence>
<dbReference type="Gene3D" id="1.20.120.20">
    <property type="entry name" value="Apolipoprotein"/>
    <property type="match status" value="1"/>
</dbReference>
<dbReference type="EMBL" id="BK016078">
    <property type="protein sequence ID" value="DAF92998.1"/>
    <property type="molecule type" value="Genomic_DNA"/>
</dbReference>
<protein>
    <submittedName>
        <fullName evidence="2">Intron-binding protein aquarius N-terminus</fullName>
    </submittedName>
</protein>
<proteinExistence type="predicted"/>